<dbReference type="SUPFAM" id="SSF53850">
    <property type="entry name" value="Periplasmic binding protein-like II"/>
    <property type="match status" value="1"/>
</dbReference>
<organism evidence="3 4">
    <name type="scientific">Phreatobacter aquaticus</name>
    <dbReference type="NCBI Taxonomy" id="2570229"/>
    <lineage>
        <taxon>Bacteria</taxon>
        <taxon>Pseudomonadati</taxon>
        <taxon>Pseudomonadota</taxon>
        <taxon>Alphaproteobacteria</taxon>
        <taxon>Hyphomicrobiales</taxon>
        <taxon>Phreatobacteraceae</taxon>
        <taxon>Phreatobacter</taxon>
    </lineage>
</organism>
<name>A0A4D7QIH6_9HYPH</name>
<evidence type="ECO:0000313" key="3">
    <source>
        <dbReference type="EMBL" id="QCK86471.1"/>
    </source>
</evidence>
<dbReference type="PIRSF" id="PIRSF017082">
    <property type="entry name" value="YflP"/>
    <property type="match status" value="1"/>
</dbReference>
<dbReference type="PANTHER" id="PTHR42928">
    <property type="entry name" value="TRICARBOXYLATE-BINDING PROTEIN"/>
    <property type="match status" value="1"/>
</dbReference>
<evidence type="ECO:0000256" key="1">
    <source>
        <dbReference type="ARBA" id="ARBA00006987"/>
    </source>
</evidence>
<dbReference type="KEGG" id="paqt:E8L99_12255"/>
<comment type="similarity">
    <text evidence="1">Belongs to the UPF0065 (bug) family.</text>
</comment>
<dbReference type="Gene3D" id="3.40.190.10">
    <property type="entry name" value="Periplasmic binding protein-like II"/>
    <property type="match status" value="1"/>
</dbReference>
<dbReference type="InterPro" id="IPR042100">
    <property type="entry name" value="Bug_dom1"/>
</dbReference>
<keyword evidence="2" id="KW-0732">Signal</keyword>
<sequence length="326" mass="34133">MTTIKPIRMLTRRTVLAAGASALAAPALRAQSGPLRFIFPFAAGGAGDALARIVADEVGRALGETTLVEARPGAGGQIGTQAVINAAPDGRTFLVTPVAPIIIHPIVFPQLPYDPFKDLAPISLVTTFDFALAINPETPVKTLAELVTWMKQDSRRATYGSPGVGNLPHFFGALMADKIGVPMQHAPYRGSAPALTDLMGGQVPMVMTTTSDVTELARGGRIRVLAVSGRERSPFLPDVPTFTEAGIPIAGGAWYACYTKAGAPADMIGKVSRAIMAAMRAPAVREKVLGLSMVPTGSTPEELATIQKADHDAWTPAVRASGFKPS</sequence>
<dbReference type="RefSeq" id="WP_137099802.1">
    <property type="nucleotide sequence ID" value="NZ_CP039865.1"/>
</dbReference>
<feature type="signal peptide" evidence="2">
    <location>
        <begin position="1"/>
        <end position="24"/>
    </location>
</feature>
<proteinExistence type="inferred from homology"/>
<dbReference type="Gene3D" id="3.40.190.150">
    <property type="entry name" value="Bordetella uptake gene, domain 1"/>
    <property type="match status" value="1"/>
</dbReference>
<dbReference type="AlphaFoldDB" id="A0A4D7QIH6"/>
<gene>
    <name evidence="3" type="ORF">E8L99_12255</name>
</gene>
<dbReference type="Pfam" id="PF03401">
    <property type="entry name" value="TctC"/>
    <property type="match status" value="1"/>
</dbReference>
<dbReference type="PROSITE" id="PS51318">
    <property type="entry name" value="TAT"/>
    <property type="match status" value="1"/>
</dbReference>
<evidence type="ECO:0008006" key="5">
    <source>
        <dbReference type="Google" id="ProtNLM"/>
    </source>
</evidence>
<reference evidence="3 4" key="1">
    <citation type="submission" date="2019-04" db="EMBL/GenBank/DDBJ databases">
        <title>Phreatobacter aquaticus sp. nov.</title>
        <authorList>
            <person name="Choi A."/>
            <person name="Baek K."/>
        </authorList>
    </citation>
    <scope>NUCLEOTIDE SEQUENCE [LARGE SCALE GENOMIC DNA]</scope>
    <source>
        <strain evidence="3 4">NMCR1094</strain>
    </source>
</reference>
<accession>A0A4D7QIH6</accession>
<dbReference type="OrthoDB" id="8196049at2"/>
<feature type="chain" id="PRO_5020884859" description="ABC transporter substrate-binding protein" evidence="2">
    <location>
        <begin position="25"/>
        <end position="326"/>
    </location>
</feature>
<dbReference type="EMBL" id="CP039865">
    <property type="protein sequence ID" value="QCK86471.1"/>
    <property type="molecule type" value="Genomic_DNA"/>
</dbReference>
<dbReference type="InterPro" id="IPR005064">
    <property type="entry name" value="BUG"/>
</dbReference>
<evidence type="ECO:0000256" key="2">
    <source>
        <dbReference type="SAM" id="SignalP"/>
    </source>
</evidence>
<dbReference type="InterPro" id="IPR006311">
    <property type="entry name" value="TAT_signal"/>
</dbReference>
<dbReference type="Proteomes" id="UP000298588">
    <property type="component" value="Chromosome"/>
</dbReference>
<dbReference type="PANTHER" id="PTHR42928:SF5">
    <property type="entry name" value="BLR1237 PROTEIN"/>
    <property type="match status" value="1"/>
</dbReference>
<keyword evidence="4" id="KW-1185">Reference proteome</keyword>
<protein>
    <recommendedName>
        <fullName evidence="5">ABC transporter substrate-binding protein</fullName>
    </recommendedName>
</protein>
<evidence type="ECO:0000313" key="4">
    <source>
        <dbReference type="Proteomes" id="UP000298588"/>
    </source>
</evidence>